<evidence type="ECO:0000313" key="4">
    <source>
        <dbReference type="EMBL" id="WUO44479.1"/>
    </source>
</evidence>
<feature type="domain" description="Lantibiotic dehydratase N-terminal" evidence="2">
    <location>
        <begin position="40"/>
        <end position="676"/>
    </location>
</feature>
<protein>
    <submittedName>
        <fullName evidence="4">Lantibiotic dehydratase</fullName>
    </submittedName>
</protein>
<evidence type="ECO:0000256" key="1">
    <source>
        <dbReference type="SAM" id="MobiDB-lite"/>
    </source>
</evidence>
<dbReference type="InterPro" id="IPR023809">
    <property type="entry name" value="Thiopep_bacteriocin_synth_dom"/>
</dbReference>
<name>A0ABZ1RD79_9ACTN</name>
<feature type="domain" description="Thiopeptide-type bacteriocin biosynthesis" evidence="3">
    <location>
        <begin position="753"/>
        <end position="1009"/>
    </location>
</feature>
<accession>A0ABZ1RD79</accession>
<dbReference type="InterPro" id="IPR006827">
    <property type="entry name" value="Lant_deHydtase_N"/>
</dbReference>
<gene>
    <name evidence="4" type="ORF">OHU17_00885</name>
</gene>
<keyword evidence="5" id="KW-1185">Reference proteome</keyword>
<proteinExistence type="predicted"/>
<dbReference type="NCBIfam" id="TIGR03891">
    <property type="entry name" value="thiopep_ocin"/>
    <property type="match status" value="1"/>
</dbReference>
<dbReference type="Pfam" id="PF04738">
    <property type="entry name" value="Lant_dehydr_N"/>
    <property type="match status" value="1"/>
</dbReference>
<organism evidence="4 5">
    <name type="scientific">Streptomyces goshikiensis</name>
    <dbReference type="NCBI Taxonomy" id="1942"/>
    <lineage>
        <taxon>Bacteria</taxon>
        <taxon>Bacillati</taxon>
        <taxon>Actinomycetota</taxon>
        <taxon>Actinomycetes</taxon>
        <taxon>Kitasatosporales</taxon>
        <taxon>Streptomycetaceae</taxon>
        <taxon>Streptomyces</taxon>
    </lineage>
</organism>
<dbReference type="EMBL" id="CP108057">
    <property type="protein sequence ID" value="WUO44479.1"/>
    <property type="molecule type" value="Genomic_DNA"/>
</dbReference>
<sequence>MTALEYRPLGWAMVRAPLLPADSSVVSGPPNGDGCLLPDDPLARLAVQVASHDLTAALERTRAEDPTAARVRGKLTRYLIRMSTRPTPFGLFAGVGLVRWAEATDLALAATPLLTRTRPDMAWLSSLVALLEQDPGIRAGLRLAANPSITMRGERAWLADGSTAEASVRATAAVRLVLETARSPTTAACLSEAASQFPGATPEKAASLVERLWSGGFLLSELQPPLTGGDPVSHVRRCLEDIPAACGVTSGLRTLAEDLAGWDGLPLEARARRWPALLKRADELHSDPVGAGPYQTDLSLSLKANGLHPAVGIEAARAAELLFRLSPYPAGNPQLDGYRRAFEARYEPGRQVPLLELLELLDPDTGLGPPSAHPWDGEAAAAQQRRGRLLLDLALRANRDRQPVLELTDEQLDGLAISPPVAADYPPSLELSLFVAAASSEALDAGHFQLVVGPNVGASAAGRHLGRFADLLGPAAHRALEEVARAERRLDPYTLPVEVVYRPDPARSANVVIRPALRTHEIVLGTLPGVPQERVVPLSELVVSVRSGRFAVSWPAKRADVVGVQGHMLNPARAPAAARFLLAAATDSYRQVSGFSWGPAAGLLFLPRVQRGRIVLAPAQWRLDPTGPVGQASADRFSDALAAWGTDWAVPRHVYLAVGDNRLLLDLEEQSHTEVLREELNGLPDGQSVVLQEALPGPQHAWLPGEHGGHIGELVVPLVRRRPASHHAPPEPPSYTVPPVPPHTRLRPPGSDWLYLKIYCRPWQQDEVIAGPLRTFGEFVTAAGLCDGWFFVRYADPESHLRIRYHGAPSALLGPLMEHACSWAADLLDGDGCTTFSFETYEPEIMRYGGENGMRAAEMIFTADSPIVARLLHAKAEKQLSLDPQTLAVVSVDDLLNSLGLTEEHRKEFSHDAAEASRTGGAIYRKRQQDFRQALGCPGFPDPVLEPLLSARHEALAPASDLLESLHRGKQLHRPRTALWRSYVHMHLNRLLGINPTQEHLTLDLLRRTHESLARFPFTP</sequence>
<dbReference type="Proteomes" id="UP001432075">
    <property type="component" value="Chromosome"/>
</dbReference>
<evidence type="ECO:0000259" key="3">
    <source>
        <dbReference type="Pfam" id="PF14028"/>
    </source>
</evidence>
<feature type="compositionally biased region" description="Pro residues" evidence="1">
    <location>
        <begin position="730"/>
        <end position="742"/>
    </location>
</feature>
<evidence type="ECO:0000313" key="5">
    <source>
        <dbReference type="Proteomes" id="UP001432075"/>
    </source>
</evidence>
<dbReference type="Pfam" id="PF14028">
    <property type="entry name" value="Lant_dehydr_C"/>
    <property type="match status" value="1"/>
</dbReference>
<feature type="region of interest" description="Disordered" evidence="1">
    <location>
        <begin position="723"/>
        <end position="742"/>
    </location>
</feature>
<dbReference type="RefSeq" id="WP_328774916.1">
    <property type="nucleotide sequence ID" value="NZ_CP108057.1"/>
</dbReference>
<evidence type="ECO:0000259" key="2">
    <source>
        <dbReference type="Pfam" id="PF04738"/>
    </source>
</evidence>
<reference evidence="4" key="1">
    <citation type="submission" date="2022-10" db="EMBL/GenBank/DDBJ databases">
        <title>The complete genomes of actinobacterial strains from the NBC collection.</title>
        <authorList>
            <person name="Joergensen T.S."/>
            <person name="Alvarez Arevalo M."/>
            <person name="Sterndorff E.B."/>
            <person name="Faurdal D."/>
            <person name="Vuksanovic O."/>
            <person name="Mourched A.-S."/>
            <person name="Charusanti P."/>
            <person name="Shaw S."/>
            <person name="Blin K."/>
            <person name="Weber T."/>
        </authorList>
    </citation>
    <scope>NUCLEOTIDE SEQUENCE</scope>
    <source>
        <strain evidence="4">NBC_00283</strain>
    </source>
</reference>